<evidence type="ECO:0000313" key="7">
    <source>
        <dbReference type="EMBL" id="GJN94163.1"/>
    </source>
</evidence>
<feature type="transmembrane region" description="Helical" evidence="6">
    <location>
        <begin position="337"/>
        <end position="355"/>
    </location>
</feature>
<dbReference type="SUPFAM" id="SSF103473">
    <property type="entry name" value="MFS general substrate transporter"/>
    <property type="match status" value="1"/>
</dbReference>
<feature type="transmembrane region" description="Helical" evidence="6">
    <location>
        <begin position="115"/>
        <end position="132"/>
    </location>
</feature>
<dbReference type="PANTHER" id="PTHR43791">
    <property type="entry name" value="PERMEASE-RELATED"/>
    <property type="match status" value="1"/>
</dbReference>
<dbReference type="InterPro" id="IPR011701">
    <property type="entry name" value="MFS"/>
</dbReference>
<evidence type="ECO:0000256" key="3">
    <source>
        <dbReference type="ARBA" id="ARBA00022692"/>
    </source>
</evidence>
<evidence type="ECO:0000256" key="2">
    <source>
        <dbReference type="ARBA" id="ARBA00022448"/>
    </source>
</evidence>
<sequence length="494" mass="55118">MSDHSKEEEQTGGVKSAFDELDVAKVTKKDDVAGAFLAEIAARPDAAELLAPWTPAEEKHMLRWKVDPIIMTLMQFLTMMGAVDKVCIGTAAIMGLREDLNLQGQEYSHMPAGKWMSANCMAWGIILCASAACKDFGGLMAARFILGLFEAIIFAGAGLIVAMWWKRPEQPWRTAVIFSTLSSIMNGLLSYASIKYTGSLKQWQVLFLLVGAVTFAWSLLCFWLLPNSPVRAWWLTDRQKVIAVNRTAENRTGVENKVFKWGQVKEAFLDPRTHLHFLVNLTLNVPNSGLTTFNSVIINSLGFSKEQTILMALPTGVISWVGSIIFAFIAVRSGRRCLTAAVSVIPPMIGTIVLTCVPRSNRSGSLGGLYCIWLYWSPYIVMQTVYYANTGGYTKKLTVYGWAYIGYCVGCLVGPQTFKANEAPGYRSGIIAMLSCYGISIVLIFLIWAYTAYLNRKKKAQLAEYLAKHRDDEDLVEPWHDQTDWENPRFVYLI</sequence>
<gene>
    <name evidence="7" type="ORF">Rhopal_007237-T1</name>
</gene>
<feature type="transmembrane region" description="Helical" evidence="6">
    <location>
        <begin position="399"/>
        <end position="418"/>
    </location>
</feature>
<feature type="transmembrane region" description="Helical" evidence="6">
    <location>
        <begin position="69"/>
        <end position="95"/>
    </location>
</feature>
<evidence type="ECO:0000256" key="5">
    <source>
        <dbReference type="ARBA" id="ARBA00023136"/>
    </source>
</evidence>
<proteinExistence type="predicted"/>
<feature type="transmembrane region" description="Helical" evidence="6">
    <location>
        <begin position="367"/>
        <end position="387"/>
    </location>
</feature>
<dbReference type="InterPro" id="IPR036259">
    <property type="entry name" value="MFS_trans_sf"/>
</dbReference>
<feature type="transmembrane region" description="Helical" evidence="6">
    <location>
        <begin position="309"/>
        <end position="330"/>
    </location>
</feature>
<reference evidence="7 8" key="1">
    <citation type="submission" date="2021-12" db="EMBL/GenBank/DDBJ databases">
        <title>High titer production of polyol ester of fatty acids by Rhodotorula paludigena BS15 towards product separation-free biomass refinery.</title>
        <authorList>
            <person name="Mano J."/>
            <person name="Ono H."/>
            <person name="Tanaka T."/>
            <person name="Naito K."/>
            <person name="Sushida H."/>
            <person name="Ike M."/>
            <person name="Tokuyasu K."/>
            <person name="Kitaoka M."/>
        </authorList>
    </citation>
    <scope>NUCLEOTIDE SEQUENCE [LARGE SCALE GENOMIC DNA]</scope>
    <source>
        <strain evidence="7 8">BS15</strain>
    </source>
</reference>
<dbReference type="EMBL" id="BQKY01000016">
    <property type="protein sequence ID" value="GJN94163.1"/>
    <property type="molecule type" value="Genomic_DNA"/>
</dbReference>
<keyword evidence="3 6" id="KW-0812">Transmembrane</keyword>
<feature type="transmembrane region" description="Helical" evidence="6">
    <location>
        <begin position="430"/>
        <end position="453"/>
    </location>
</feature>
<dbReference type="Pfam" id="PF07690">
    <property type="entry name" value="MFS_1"/>
    <property type="match status" value="1"/>
</dbReference>
<evidence type="ECO:0000256" key="4">
    <source>
        <dbReference type="ARBA" id="ARBA00022989"/>
    </source>
</evidence>
<organism evidence="7 8">
    <name type="scientific">Rhodotorula paludigena</name>
    <dbReference type="NCBI Taxonomy" id="86838"/>
    <lineage>
        <taxon>Eukaryota</taxon>
        <taxon>Fungi</taxon>
        <taxon>Dikarya</taxon>
        <taxon>Basidiomycota</taxon>
        <taxon>Pucciniomycotina</taxon>
        <taxon>Microbotryomycetes</taxon>
        <taxon>Sporidiobolales</taxon>
        <taxon>Sporidiobolaceae</taxon>
        <taxon>Rhodotorula</taxon>
    </lineage>
</organism>
<keyword evidence="5 6" id="KW-0472">Membrane</keyword>
<comment type="subcellular location">
    <subcellularLocation>
        <location evidence="1">Membrane</location>
        <topology evidence="1">Multi-pass membrane protein</topology>
    </subcellularLocation>
</comment>
<evidence type="ECO:0008006" key="9">
    <source>
        <dbReference type="Google" id="ProtNLM"/>
    </source>
</evidence>
<dbReference type="PANTHER" id="PTHR43791:SF41">
    <property type="entry name" value="MAJOR FACILITATOR SUPERFAMILY (MFS) PROFILE DOMAIN-CONTAINING PROTEIN"/>
    <property type="match status" value="1"/>
</dbReference>
<dbReference type="Proteomes" id="UP001342314">
    <property type="component" value="Unassembled WGS sequence"/>
</dbReference>
<name>A0AAV5H089_9BASI</name>
<dbReference type="GO" id="GO:0016020">
    <property type="term" value="C:membrane"/>
    <property type="evidence" value="ECO:0007669"/>
    <property type="project" value="UniProtKB-SubCell"/>
</dbReference>
<feature type="transmembrane region" description="Helical" evidence="6">
    <location>
        <begin position="205"/>
        <end position="225"/>
    </location>
</feature>
<feature type="transmembrane region" description="Helical" evidence="6">
    <location>
        <begin position="144"/>
        <end position="165"/>
    </location>
</feature>
<evidence type="ECO:0000313" key="8">
    <source>
        <dbReference type="Proteomes" id="UP001342314"/>
    </source>
</evidence>
<dbReference type="GO" id="GO:0022857">
    <property type="term" value="F:transmembrane transporter activity"/>
    <property type="evidence" value="ECO:0007669"/>
    <property type="project" value="InterPro"/>
</dbReference>
<keyword evidence="2" id="KW-0813">Transport</keyword>
<protein>
    <recommendedName>
        <fullName evidence="9">Allantoate permease</fullName>
    </recommendedName>
</protein>
<comment type="caution">
    <text evidence="7">The sequence shown here is derived from an EMBL/GenBank/DDBJ whole genome shotgun (WGS) entry which is preliminary data.</text>
</comment>
<evidence type="ECO:0000256" key="6">
    <source>
        <dbReference type="SAM" id="Phobius"/>
    </source>
</evidence>
<accession>A0AAV5H089</accession>
<feature type="transmembrane region" description="Helical" evidence="6">
    <location>
        <begin position="171"/>
        <end position="193"/>
    </location>
</feature>
<keyword evidence="4 6" id="KW-1133">Transmembrane helix</keyword>
<dbReference type="Gene3D" id="1.20.1250.20">
    <property type="entry name" value="MFS general substrate transporter like domains"/>
    <property type="match status" value="1"/>
</dbReference>
<evidence type="ECO:0000256" key="1">
    <source>
        <dbReference type="ARBA" id="ARBA00004141"/>
    </source>
</evidence>
<dbReference type="AlphaFoldDB" id="A0AAV5H089"/>
<keyword evidence="8" id="KW-1185">Reference proteome</keyword>